<dbReference type="EMBL" id="AJ697969">
    <property type="protein sequence ID" value="CAG27192.1"/>
    <property type="molecule type" value="Genomic_DNA"/>
</dbReference>
<dbReference type="Proteomes" id="UP000001239">
    <property type="component" value="Segment"/>
</dbReference>
<reference evidence="1 2" key="3">
    <citation type="journal article" date="2004" name="Bioinformatics">
        <title>PHIRE, a deterministic approach to reveal regulatory elements in bacteriophage genomes.</title>
        <authorList>
            <person name="Lavigne R."/>
            <person name="Sun W.D."/>
            <person name="Volckaert G."/>
        </authorList>
    </citation>
    <scope>NUCLEOTIDE SEQUENCE [LARGE SCALE GENOMIC DNA]</scope>
</reference>
<evidence type="ECO:0000313" key="1">
    <source>
        <dbReference type="EMBL" id="CAG27192.1"/>
    </source>
</evidence>
<reference evidence="1 2" key="2">
    <citation type="journal article" date="2003" name="Res. Microbiol.">
        <title>Myoviridae bacteriophages of Pseudomonas aeruginosa: a long and complex evolutionary pathway.</title>
        <authorList>
            <person name="Krylov V.N."/>
            <person name="Pleteneva E.A."/>
            <person name="Bourkalsteva M.V."/>
            <person name="Shaburova O.V."/>
            <person name="Volckaert G."/>
            <person name="Sykilinda N.N."/>
            <person name="Kurochkina L.P."/>
            <person name="Mesyanzhinov V.V."/>
        </authorList>
    </citation>
    <scope>NUCLEOTIDE SEQUENCE [LARGE SCALE GENOMIC DNA]</scope>
</reference>
<proteinExistence type="predicted"/>
<name>Q2Z0Y3_9CAUD</name>
<dbReference type="RefSeq" id="YP_418131.1">
    <property type="nucleotide sequence ID" value="NC_007623.1"/>
</dbReference>
<dbReference type="KEGG" id="vg:5176753"/>
<sequence>MFTEKQMEELTSARREDVWSYDIFEMTLFLMETECDGGVPFLKHIIMYSFKKMLSGESLDRYAIGLMNKMIYDTEGRDAKGIVERVVLQRLTESDILEAHASLMIYITKAKEFLEDLSQRFPDHFQSVSREETPKKFCFANKPAPEGTVRELAAKYGKSISEIRKLKAAGRLHELAQG</sequence>
<evidence type="ECO:0000313" key="2">
    <source>
        <dbReference type="Proteomes" id="UP000001239"/>
    </source>
</evidence>
<organism evidence="1 2">
    <name type="scientific">Pseudomonas phage EL</name>
    <dbReference type="NCBI Taxonomy" id="273133"/>
    <lineage>
        <taxon>Viruses</taxon>
        <taxon>Duplodnaviria</taxon>
        <taxon>Heunggongvirae</taxon>
        <taxon>Uroviricota</taxon>
        <taxon>Caudoviricetes</taxon>
        <taxon>Chimalliviridae</taxon>
        <taxon>Elvirus</taxon>
        <taxon>Elvirus EL</taxon>
    </lineage>
</organism>
<dbReference type="OrthoDB" id="40648at10239"/>
<dbReference type="GeneID" id="5176753"/>
<protein>
    <submittedName>
        <fullName evidence="1">Uncharacterized protein</fullName>
    </submittedName>
</protein>
<accession>Q2Z0Y3</accession>
<reference evidence="1 2" key="4">
    <citation type="journal article" date="2005" name="J. Mol. Biol.">
        <title>Genome comparison of Pseudomonas aeruginosa large phages.</title>
        <authorList>
            <person name="Hertveldt K."/>
            <person name="Lavigne R."/>
            <person name="Pleteneva E."/>
            <person name="Sernova N."/>
            <person name="Kurochkina L."/>
            <person name="Korchevskii R."/>
            <person name="Robben J."/>
            <person name="Mesyanzhinov V."/>
            <person name="Krylov V.N."/>
            <person name="Volckaert G."/>
        </authorList>
    </citation>
    <scope>NUCLEOTIDE SEQUENCE</scope>
</reference>
<reference evidence="1 2" key="1">
    <citation type="journal article" date="2002" name="Genetika">
        <title>Phenogenetic characterization of a group of giant Phi KZ-like bacteriophages of Pseudomonas aeruginosa].</title>
        <authorList>
            <person name="Burkal'tseva M.V."/>
            <person name="Krylov V.N."/>
            <person name="Pleteneva E.A."/>
            <person name="Shaburova O.V."/>
            <person name="Krylov S.V."/>
            <person name="Volckaert G."/>
            <person name="Sykilinda N.N."/>
            <person name="Kurochkina L.P."/>
            <person name="Mesyanzhinov V.V."/>
        </authorList>
    </citation>
    <scope>NUCLEOTIDE SEQUENCE [LARGE SCALE GENOMIC DNA]</scope>
</reference>
<keyword evidence="2" id="KW-1185">Reference proteome</keyword>